<proteinExistence type="predicted"/>
<dbReference type="Pfam" id="PF11617">
    <property type="entry name" value="Cu-binding_MopE"/>
    <property type="match status" value="6"/>
</dbReference>
<keyword evidence="2" id="KW-1185">Reference proteome</keyword>
<accession>A0A5B8XPJ2</accession>
<sequence length="1397" mass="148850">MEHGFHPRLHMLPSCVFRIFPAFLVLLILGWSGSAFGQACSVVCPFVVDCMTECELAPGEPELCETWCDQFGVCTNCPTPTCPDECAFVCSQAGSQCDTPCTRWDGAMCNPGTCGDAGYTPPDCSKQGGYVPSGGPYACCAGSDTCTCQEYDEAIYECVGTACVPELNFGYVDRTGCTKCDDGNFCTDDSCSGGTCQYANNGNARVCYTGPPGTQGVGLCVSGLERCGGGVLGPCIDEVIPAGEVCGGSDEDCDGMLDEGCNCSPLGNTEACYPGPPGTEGVGECRPGLRECRDDVLCQSPFTTCWSDCGGAIVPQPEICDNLDNDCDGNVDGILEFCYTGDPLTRGVGECRDGVRGCAAGAWGPCNSEVLPQVEICGDGLDNDCDGVVDNDCPSGCAGPETCDGTDEDCDGLIDEGVTLPAGQTCIAGSVFPSCDGVVCDPGDVCMAPSLFCSPDETGCQATNCPTDTDCLLGTCFTNNCTSHAVCDPGDACYNNGLCLSITDPCSGLNCPEGQICYKGACYDPCASTAECTNPLECFDGRCAPDACTAPDGTIVACPFDEACYGGNCFDVCTADSQCGANEFCPAGRCAADNCENVQCPEGDVCFGGNCYEGCAVTDCSPGSVCYDEEFCADPTEDLCATSQCGDRPCYQGVCFDECTIDTDCEGGERCYDGRCVDVVAGACDGVPCPAGESCLGGECFPTCDGDVDCSAANSNSFCYQEVCVDSTSCAPGKCASDEVCHMGICFLACGPGDACPDPLSCFDGDGPARCAPSACEAMDSTFIANYNNNHPFREDDKRLRAWQTNRPWVFPRPVVSNNPRGWTQISGNFSANSIHREGRARVTFIYEPGEEEYFMFLSHGSLDPGQQSADAVYSIHVFDAYPGVEITDDEGLEAALVRTDGNDRHIQIMITTNGADTGSALIGPFEADDDWQIEIYGAFYGDGIETWEIMNGENLGESTMTLDPLHPLIVKSENFSDSEYLDPTIGTVCEPEGRAGICSKGTWLGCENHERRCIQTVNSMGAELCNGEDDNCNGDVDELKNLVVPTAQQRQWPEGYREWVTYDTATPITGSTYNPQSNLPLLYTPLAADDRRGTTTMNLPWDGQVQENSNQARVFAHRDLSTGRMTFGFVQGKTETNAGWSTRTFEMDLRSIGDDRLRDVSVPWYEDRTGDNDQVYEEYDVRESHEEADIRMRIESRAGEVETDAFVVGVRPLTQLNWNTVDPETRGFRVQFEYPGTNPYDWILHSPGSVDGLRTDRQLRARIFPRPITETVCRSNSPTATCDLGRYACIGGELRCSPANNSICSGCRDIDGDGQQGYDPSLCPTGTDCDDGEAAVYLGAPENCDGLDNNCDGLIDQVTEGCPGGADVCGPVDCGYRNVCICPEDASCYCGEGLGE</sequence>
<dbReference type="KEGG" id="bbae:FRD01_11265"/>
<protein>
    <submittedName>
        <fullName evidence="1">Uncharacterized protein</fullName>
    </submittedName>
</protein>
<evidence type="ECO:0000313" key="1">
    <source>
        <dbReference type="EMBL" id="QED27802.1"/>
    </source>
</evidence>
<dbReference type="InterPro" id="IPR021655">
    <property type="entry name" value="Put_metal-bd"/>
</dbReference>
<dbReference type="OrthoDB" id="68195at2"/>
<evidence type="ECO:0000313" key="2">
    <source>
        <dbReference type="Proteomes" id="UP000321595"/>
    </source>
</evidence>
<gene>
    <name evidence="1" type="ORF">FRD01_11265</name>
</gene>
<dbReference type="EMBL" id="CP042467">
    <property type="protein sequence ID" value="QED27802.1"/>
    <property type="molecule type" value="Genomic_DNA"/>
</dbReference>
<name>A0A5B8XPJ2_9DELT</name>
<dbReference type="Proteomes" id="UP000321595">
    <property type="component" value="Chromosome"/>
</dbReference>
<reference evidence="1 2" key="1">
    <citation type="submission" date="2019-08" db="EMBL/GenBank/DDBJ databases">
        <authorList>
            <person name="Liang Q."/>
        </authorList>
    </citation>
    <scope>NUCLEOTIDE SEQUENCE [LARGE SCALE GENOMIC DNA]</scope>
    <source>
        <strain evidence="1 2">V1718</strain>
    </source>
</reference>
<organism evidence="1 2">
    <name type="scientific">Microvenator marinus</name>
    <dbReference type="NCBI Taxonomy" id="2600177"/>
    <lineage>
        <taxon>Bacteria</taxon>
        <taxon>Deltaproteobacteria</taxon>
        <taxon>Bradymonadales</taxon>
        <taxon>Microvenatoraceae</taxon>
        <taxon>Microvenator</taxon>
    </lineage>
</organism>